<evidence type="ECO:0000256" key="3">
    <source>
        <dbReference type="ARBA" id="ARBA00023163"/>
    </source>
</evidence>
<keyword evidence="3" id="KW-0804">Transcription</keyword>
<dbReference type="GO" id="GO:0003677">
    <property type="term" value="F:DNA binding"/>
    <property type="evidence" value="ECO:0007669"/>
    <property type="project" value="UniProtKB-KW"/>
</dbReference>
<dbReference type="Proteomes" id="UP000242712">
    <property type="component" value="Unassembled WGS sequence"/>
</dbReference>
<dbReference type="InterPro" id="IPR036388">
    <property type="entry name" value="WH-like_DNA-bd_sf"/>
</dbReference>
<dbReference type="InterPro" id="IPR002577">
    <property type="entry name" value="HTH_HxlR"/>
</dbReference>
<sequence length="106" mass="12671">MDMNKMEYSHDCGLAKVQKLVGGKWKLVLLWYVSETPRRFGEINRTFPELTQSMLTKQLRELERDGLVHREVYKEIPPKVEYSLTELGKKFEPILKYMYDWGEENL</sequence>
<proteinExistence type="predicted"/>
<dbReference type="Gene3D" id="1.10.10.10">
    <property type="entry name" value="Winged helix-like DNA-binding domain superfamily/Winged helix DNA-binding domain"/>
    <property type="match status" value="1"/>
</dbReference>
<feature type="domain" description="HTH hxlR-type" evidence="4">
    <location>
        <begin position="12"/>
        <end position="106"/>
    </location>
</feature>
<name>A0A2K4FAX9_9STAP</name>
<gene>
    <name evidence="5" type="ORF">CD039_10590</name>
</gene>
<dbReference type="PANTHER" id="PTHR33204:SF29">
    <property type="entry name" value="TRANSCRIPTIONAL REGULATOR"/>
    <property type="match status" value="1"/>
</dbReference>
<dbReference type="SUPFAM" id="SSF46785">
    <property type="entry name" value="Winged helix' DNA-binding domain"/>
    <property type="match status" value="1"/>
</dbReference>
<dbReference type="InterPro" id="IPR036390">
    <property type="entry name" value="WH_DNA-bd_sf"/>
</dbReference>
<keyword evidence="6" id="KW-1185">Reference proteome</keyword>
<dbReference type="PROSITE" id="PS51118">
    <property type="entry name" value="HTH_HXLR"/>
    <property type="match status" value="1"/>
</dbReference>
<dbReference type="AlphaFoldDB" id="A0A2K4FAX9"/>
<dbReference type="RefSeq" id="WP_103372292.1">
    <property type="nucleotide sequence ID" value="NZ_CBCRVO010000002.1"/>
</dbReference>
<evidence type="ECO:0000256" key="2">
    <source>
        <dbReference type="ARBA" id="ARBA00023125"/>
    </source>
</evidence>
<dbReference type="EMBL" id="PPPX01000016">
    <property type="protein sequence ID" value="POA08512.1"/>
    <property type="molecule type" value="Genomic_DNA"/>
</dbReference>
<keyword evidence="2" id="KW-0238">DNA-binding</keyword>
<keyword evidence="1" id="KW-0805">Transcription regulation</keyword>
<dbReference type="PANTHER" id="PTHR33204">
    <property type="entry name" value="TRANSCRIPTIONAL REGULATOR, MARR FAMILY"/>
    <property type="match status" value="1"/>
</dbReference>
<reference evidence="5 6" key="1">
    <citation type="submission" date="2017-08" db="EMBL/GenBank/DDBJ databases">
        <title>Draft genome sequences of 64 type strains of genus Staph aureus.</title>
        <authorList>
            <person name="Cole K."/>
            <person name="Golubchik T."/>
            <person name="Russell J."/>
            <person name="Foster D."/>
            <person name="Llewelyn M."/>
            <person name="Wilson D."/>
            <person name="Crook D."/>
            <person name="Paul J."/>
        </authorList>
    </citation>
    <scope>NUCLEOTIDE SEQUENCE [LARGE SCALE GENOMIC DNA]</scope>
    <source>
        <strain evidence="5 6">DSM 29875</strain>
    </source>
</reference>
<protein>
    <submittedName>
        <fullName evidence="5">MarR family transcriptional regulator</fullName>
    </submittedName>
</protein>
<accession>A0A2K4FAX9</accession>
<dbReference type="Pfam" id="PF01638">
    <property type="entry name" value="HxlR"/>
    <property type="match status" value="1"/>
</dbReference>
<evidence type="ECO:0000313" key="5">
    <source>
        <dbReference type="EMBL" id="POA08512.1"/>
    </source>
</evidence>
<evidence type="ECO:0000256" key="1">
    <source>
        <dbReference type="ARBA" id="ARBA00023015"/>
    </source>
</evidence>
<organism evidence="5 6">
    <name type="scientific">Staphylococcus argensis</name>
    <dbReference type="NCBI Taxonomy" id="1607738"/>
    <lineage>
        <taxon>Bacteria</taxon>
        <taxon>Bacillati</taxon>
        <taxon>Bacillota</taxon>
        <taxon>Bacilli</taxon>
        <taxon>Bacillales</taxon>
        <taxon>Staphylococcaceae</taxon>
        <taxon>Staphylococcus</taxon>
    </lineage>
</organism>
<evidence type="ECO:0000313" key="6">
    <source>
        <dbReference type="Proteomes" id="UP000242712"/>
    </source>
</evidence>
<dbReference type="OrthoDB" id="9791143at2"/>
<dbReference type="GeneID" id="98298789"/>
<comment type="caution">
    <text evidence="5">The sequence shown here is derived from an EMBL/GenBank/DDBJ whole genome shotgun (WGS) entry which is preliminary data.</text>
</comment>
<evidence type="ECO:0000259" key="4">
    <source>
        <dbReference type="PROSITE" id="PS51118"/>
    </source>
</evidence>